<protein>
    <recommendedName>
        <fullName evidence="4">YbjN domain-containing protein</fullName>
    </recommendedName>
</protein>
<dbReference type="SUPFAM" id="SSF69635">
    <property type="entry name" value="Type III secretory system chaperone-like"/>
    <property type="match status" value="1"/>
</dbReference>
<evidence type="ECO:0000313" key="2">
    <source>
        <dbReference type="EMBL" id="GAA6169446.1"/>
    </source>
</evidence>
<feature type="chain" id="PRO_5045550849" description="YbjN domain-containing protein" evidence="1">
    <location>
        <begin position="22"/>
        <end position="149"/>
    </location>
</feature>
<feature type="signal peptide" evidence="1">
    <location>
        <begin position="1"/>
        <end position="21"/>
    </location>
</feature>
<sequence>MKRLLKVFFILCMGASSQSFALSPAELEHAVRELSEQAKGKNGFMEFYIGEIQMFMVMDPNSNRMRIISPITDYKNLTSEQKDAIMVSNFHGALDARYAVSNGVLYSAFMHPMAELTVQQLLSAIYQVANLSISFGSEYSSGVFNFQGQ</sequence>
<evidence type="ECO:0000313" key="3">
    <source>
        <dbReference type="Proteomes" id="UP001465153"/>
    </source>
</evidence>
<organism evidence="2 3">
    <name type="scientific">Sessilibacter corallicola</name>
    <dbReference type="NCBI Taxonomy" id="2904075"/>
    <lineage>
        <taxon>Bacteria</taxon>
        <taxon>Pseudomonadati</taxon>
        <taxon>Pseudomonadota</taxon>
        <taxon>Gammaproteobacteria</taxon>
        <taxon>Cellvibrionales</taxon>
        <taxon>Cellvibrionaceae</taxon>
        <taxon>Sessilibacter</taxon>
    </lineage>
</organism>
<name>A0ABQ0ACS0_9GAMM</name>
<evidence type="ECO:0008006" key="4">
    <source>
        <dbReference type="Google" id="ProtNLM"/>
    </source>
</evidence>
<dbReference type="Gene3D" id="3.30.1460.10">
    <property type="match status" value="1"/>
</dbReference>
<dbReference type="EMBL" id="BAABWN010000012">
    <property type="protein sequence ID" value="GAA6169446.1"/>
    <property type="molecule type" value="Genomic_DNA"/>
</dbReference>
<dbReference type="Proteomes" id="UP001465153">
    <property type="component" value="Unassembled WGS sequence"/>
</dbReference>
<gene>
    <name evidence="2" type="ORF">NBRC116591_32570</name>
</gene>
<dbReference type="RefSeq" id="WP_233090324.1">
    <property type="nucleotide sequence ID" value="NZ_BAABWN010000012.1"/>
</dbReference>
<proteinExistence type="predicted"/>
<accession>A0ABQ0ACS0</accession>
<comment type="caution">
    <text evidence="2">The sequence shown here is derived from an EMBL/GenBank/DDBJ whole genome shotgun (WGS) entry which is preliminary data.</text>
</comment>
<reference evidence="2 3" key="1">
    <citation type="submission" date="2024-04" db="EMBL/GenBank/DDBJ databases">
        <title>Draft genome sequence of Sessilibacter corallicola NBRC 116591.</title>
        <authorList>
            <person name="Miyakawa T."/>
            <person name="Kusuya Y."/>
            <person name="Miura T."/>
        </authorList>
    </citation>
    <scope>NUCLEOTIDE SEQUENCE [LARGE SCALE GENOMIC DNA]</scope>
    <source>
        <strain evidence="2 3">KU-00831-HH</strain>
    </source>
</reference>
<keyword evidence="3" id="KW-1185">Reference proteome</keyword>
<evidence type="ECO:0000256" key="1">
    <source>
        <dbReference type="SAM" id="SignalP"/>
    </source>
</evidence>
<keyword evidence="1" id="KW-0732">Signal</keyword>